<organism evidence="2 3">
    <name type="scientific">Thalassiosira oceanica</name>
    <name type="common">Marine diatom</name>
    <dbReference type="NCBI Taxonomy" id="159749"/>
    <lineage>
        <taxon>Eukaryota</taxon>
        <taxon>Sar</taxon>
        <taxon>Stramenopiles</taxon>
        <taxon>Ochrophyta</taxon>
        <taxon>Bacillariophyta</taxon>
        <taxon>Coscinodiscophyceae</taxon>
        <taxon>Thalassiosirophycidae</taxon>
        <taxon>Thalassiosirales</taxon>
        <taxon>Thalassiosiraceae</taxon>
        <taxon>Thalassiosira</taxon>
    </lineage>
</organism>
<protein>
    <submittedName>
        <fullName evidence="2">Uncharacterized protein</fullName>
    </submittedName>
</protein>
<evidence type="ECO:0000256" key="1">
    <source>
        <dbReference type="SAM" id="MobiDB-lite"/>
    </source>
</evidence>
<proteinExistence type="predicted"/>
<feature type="compositionally biased region" description="Polar residues" evidence="1">
    <location>
        <begin position="15"/>
        <end position="34"/>
    </location>
</feature>
<accession>K0R013</accession>
<comment type="caution">
    <text evidence="2">The sequence shown here is derived from an EMBL/GenBank/DDBJ whole genome shotgun (WGS) entry which is preliminary data.</text>
</comment>
<evidence type="ECO:0000313" key="3">
    <source>
        <dbReference type="Proteomes" id="UP000266841"/>
    </source>
</evidence>
<name>K0R013_THAOC</name>
<dbReference type="AlphaFoldDB" id="K0R013"/>
<dbReference type="Proteomes" id="UP000266841">
    <property type="component" value="Unassembled WGS sequence"/>
</dbReference>
<evidence type="ECO:0000313" key="2">
    <source>
        <dbReference type="EMBL" id="EJK45353.1"/>
    </source>
</evidence>
<feature type="non-terminal residue" evidence="2">
    <location>
        <position position="44"/>
    </location>
</feature>
<sequence>MAPQLRGGEYERSRGQTSETGTTTGVADHSSTQRKLLMTLSKER</sequence>
<gene>
    <name evidence="2" type="ORF">THAOC_36034</name>
</gene>
<reference evidence="2 3" key="1">
    <citation type="journal article" date="2012" name="Genome Biol.">
        <title>Genome and low-iron response of an oceanic diatom adapted to chronic iron limitation.</title>
        <authorList>
            <person name="Lommer M."/>
            <person name="Specht M."/>
            <person name="Roy A.S."/>
            <person name="Kraemer L."/>
            <person name="Andreson R."/>
            <person name="Gutowska M.A."/>
            <person name="Wolf J."/>
            <person name="Bergner S.V."/>
            <person name="Schilhabel M.B."/>
            <person name="Klostermeier U.C."/>
            <person name="Beiko R.G."/>
            <person name="Rosenstiel P."/>
            <person name="Hippler M."/>
            <person name="Laroche J."/>
        </authorList>
    </citation>
    <scope>NUCLEOTIDE SEQUENCE [LARGE SCALE GENOMIC DNA]</scope>
    <source>
        <strain evidence="2 3">CCMP1005</strain>
    </source>
</reference>
<dbReference type="EMBL" id="AGNL01048582">
    <property type="protein sequence ID" value="EJK45353.1"/>
    <property type="molecule type" value="Genomic_DNA"/>
</dbReference>
<feature type="region of interest" description="Disordered" evidence="1">
    <location>
        <begin position="1"/>
        <end position="44"/>
    </location>
</feature>
<keyword evidence="3" id="KW-1185">Reference proteome</keyword>